<accession>A0A1H4INW0</accession>
<gene>
    <name evidence="2" type="ORF">SAMN05216452_0157</name>
</gene>
<proteinExistence type="predicted"/>
<feature type="domain" description="VOC" evidence="1">
    <location>
        <begin position="13"/>
        <end position="129"/>
    </location>
</feature>
<keyword evidence="2" id="KW-0560">Oxidoreductase</keyword>
<dbReference type="Gene3D" id="3.10.180.10">
    <property type="entry name" value="2,3-Dihydroxybiphenyl 1,2-Dioxygenase, domain 1"/>
    <property type="match status" value="2"/>
</dbReference>
<dbReference type="InterPro" id="IPR004360">
    <property type="entry name" value="Glyas_Fos-R_dOase_dom"/>
</dbReference>
<protein>
    <submittedName>
        <fullName evidence="2">Catechol 2,3-dioxygenase</fullName>
    </submittedName>
</protein>
<dbReference type="GO" id="GO:0051213">
    <property type="term" value="F:dioxygenase activity"/>
    <property type="evidence" value="ECO:0007669"/>
    <property type="project" value="UniProtKB-KW"/>
</dbReference>
<keyword evidence="2" id="KW-0223">Dioxygenase</keyword>
<dbReference type="InterPro" id="IPR037523">
    <property type="entry name" value="VOC_core"/>
</dbReference>
<sequence>MSGFPFAATTPVSIGRVGLKARDAQKLAAFYSDILGLQEMDGDNGAIALGVGGRTLLEIAEDRSAEPDDPREAGLFHTAFLLPERADLARWSLFARDRNMRLEGASDHLVSEALYLSDPEGSGIEIYADRAPESWTKNEDGIAMATERLDFGSLLSTVPDGDAGWQGAPENTVIGHVHLRVGDPVTAETWWHEAQGFDTMTRYGSQAVFLATGGYHHHIGANSWRSAGAGKRNPSRTGLSWLELKSRNATAEKEFADPWGTVIRVSPTG</sequence>
<organism evidence="2 3">
    <name type="scientific">Nitratireductor aquibiodomus</name>
    <dbReference type="NCBI Taxonomy" id="204799"/>
    <lineage>
        <taxon>Bacteria</taxon>
        <taxon>Pseudomonadati</taxon>
        <taxon>Pseudomonadota</taxon>
        <taxon>Alphaproteobacteria</taxon>
        <taxon>Hyphomicrobiales</taxon>
        <taxon>Phyllobacteriaceae</taxon>
        <taxon>Nitratireductor</taxon>
    </lineage>
</organism>
<keyword evidence="3" id="KW-1185">Reference proteome</keyword>
<dbReference type="InterPro" id="IPR029068">
    <property type="entry name" value="Glyas_Bleomycin-R_OHBP_Dase"/>
</dbReference>
<dbReference type="PANTHER" id="PTHR43279">
    <property type="entry name" value="CATECHOL-2,3-DIOXYGENASE"/>
    <property type="match status" value="1"/>
</dbReference>
<name>A0A1H4INW0_9HYPH</name>
<dbReference type="Proteomes" id="UP000199064">
    <property type="component" value="Unassembled WGS sequence"/>
</dbReference>
<dbReference type="SUPFAM" id="SSF54593">
    <property type="entry name" value="Glyoxalase/Bleomycin resistance protein/Dihydroxybiphenyl dioxygenase"/>
    <property type="match status" value="2"/>
</dbReference>
<evidence type="ECO:0000313" key="2">
    <source>
        <dbReference type="EMBL" id="SEB34902.1"/>
    </source>
</evidence>
<dbReference type="EMBL" id="FNSL01000001">
    <property type="protein sequence ID" value="SEB34902.1"/>
    <property type="molecule type" value="Genomic_DNA"/>
</dbReference>
<dbReference type="RefSeq" id="WP_090329841.1">
    <property type="nucleotide sequence ID" value="NZ_FNSL01000001.1"/>
</dbReference>
<dbReference type="Pfam" id="PF00903">
    <property type="entry name" value="Glyoxalase"/>
    <property type="match status" value="1"/>
</dbReference>
<evidence type="ECO:0000313" key="3">
    <source>
        <dbReference type="Proteomes" id="UP000199064"/>
    </source>
</evidence>
<reference evidence="3" key="1">
    <citation type="submission" date="2016-10" db="EMBL/GenBank/DDBJ databases">
        <authorList>
            <person name="Varghese N."/>
            <person name="Submissions S."/>
        </authorList>
    </citation>
    <scope>NUCLEOTIDE SEQUENCE [LARGE SCALE GENOMIC DNA]</scope>
    <source>
        <strain evidence="3">ES.061</strain>
    </source>
</reference>
<evidence type="ECO:0000259" key="1">
    <source>
        <dbReference type="PROSITE" id="PS51819"/>
    </source>
</evidence>
<dbReference type="PROSITE" id="PS51819">
    <property type="entry name" value="VOC"/>
    <property type="match status" value="1"/>
</dbReference>
<dbReference type="AlphaFoldDB" id="A0A1H4INW0"/>
<dbReference type="PANTHER" id="PTHR43279:SF1">
    <property type="entry name" value="CATECHOL-2,3-DIOXYGENASE"/>
    <property type="match status" value="1"/>
</dbReference>